<comment type="caution">
    <text evidence="2">The sequence shown here is derived from an EMBL/GenBank/DDBJ whole genome shotgun (WGS) entry which is preliminary data.</text>
</comment>
<dbReference type="RefSeq" id="WP_376977790.1">
    <property type="nucleotide sequence ID" value="NZ_JBHLSV010000002.1"/>
</dbReference>
<dbReference type="SUPFAM" id="SSF56112">
    <property type="entry name" value="Protein kinase-like (PK-like)"/>
    <property type="match status" value="1"/>
</dbReference>
<dbReference type="EMBL" id="JBHLSV010000002">
    <property type="protein sequence ID" value="MFC0672754.1"/>
    <property type="molecule type" value="Genomic_DNA"/>
</dbReference>
<dbReference type="Proteomes" id="UP001589793">
    <property type="component" value="Unassembled WGS sequence"/>
</dbReference>
<keyword evidence="3" id="KW-1185">Reference proteome</keyword>
<dbReference type="Pfam" id="PF01636">
    <property type="entry name" value="APH"/>
    <property type="match status" value="1"/>
</dbReference>
<dbReference type="InterPro" id="IPR002575">
    <property type="entry name" value="Aminoglycoside_PTrfase"/>
</dbReference>
<dbReference type="InterPro" id="IPR011009">
    <property type="entry name" value="Kinase-like_dom_sf"/>
</dbReference>
<proteinExistence type="predicted"/>
<evidence type="ECO:0000313" key="2">
    <source>
        <dbReference type="EMBL" id="MFC0672754.1"/>
    </source>
</evidence>
<reference evidence="2 3" key="1">
    <citation type="submission" date="2024-09" db="EMBL/GenBank/DDBJ databases">
        <authorList>
            <person name="Sun Q."/>
            <person name="Mori K."/>
        </authorList>
    </citation>
    <scope>NUCLEOTIDE SEQUENCE [LARGE SCALE GENOMIC DNA]</scope>
    <source>
        <strain evidence="2 3">CICC 10874</strain>
    </source>
</reference>
<gene>
    <name evidence="2" type="ORF">ACFFF6_02155</name>
</gene>
<evidence type="ECO:0000313" key="3">
    <source>
        <dbReference type="Proteomes" id="UP001589793"/>
    </source>
</evidence>
<evidence type="ECO:0000259" key="1">
    <source>
        <dbReference type="Pfam" id="PF01636"/>
    </source>
</evidence>
<feature type="domain" description="Aminoglycoside phosphotransferase" evidence="1">
    <location>
        <begin position="105"/>
        <end position="236"/>
    </location>
</feature>
<protein>
    <submittedName>
        <fullName evidence="2">Phosphotransferase</fullName>
    </submittedName>
</protein>
<name>A0ABV6R6Z3_9MICO</name>
<accession>A0ABV6R6Z3</accession>
<dbReference type="Gene3D" id="3.90.1200.10">
    <property type="match status" value="1"/>
</dbReference>
<organism evidence="2 3">
    <name type="scientific">Brachybacterium hainanense</name>
    <dbReference type="NCBI Taxonomy" id="1541174"/>
    <lineage>
        <taxon>Bacteria</taxon>
        <taxon>Bacillati</taxon>
        <taxon>Actinomycetota</taxon>
        <taxon>Actinomycetes</taxon>
        <taxon>Micrococcales</taxon>
        <taxon>Dermabacteraceae</taxon>
        <taxon>Brachybacterium</taxon>
    </lineage>
</organism>
<sequence>MGRGWAPDATWEMIGADEGAATLGVWRARRHDRDWVVKRLQPDPEHRDPSSFRWWRREVALVESGIGTEFTGLVAPDSFVEEDEEGATIWAEYIRPTPIPPAITARALGTFAAVDLEDPGWFVRGRLRDRVRMAARHDPVRLQVDGVPARVVADAEEVWRLRESILDRLDAMPHVLSHGDAIPRNLLRHDGPTVTAIDWDQLGCAPVGADLASFAAWVDADEDLLLASYLDGAGSLDLDAGVLRDSIALTSALIAVSRVIRAGKGAQMLSPRERLLGAERHLGRALAARR</sequence>